<evidence type="ECO:0000256" key="1">
    <source>
        <dbReference type="SAM" id="MobiDB-lite"/>
    </source>
</evidence>
<dbReference type="Proteomes" id="UP000243528">
    <property type="component" value="Unassembled WGS sequence"/>
</dbReference>
<sequence>MFRRRRRGDDASTPADQGPDESAAADGEPAPDADSAGDTDRTGGPYDASEVDMQEARSGRIDLGGLLVRPAPGMKLQLQLDKRTGNGTSVLLSTDEAAVQLVAVAAPRSSGMWEQTRLQIGEDAKGRGGRSEEANGPFGTEMRVVVPAQSQEGKQVFQPSRVSGIDGPRWMLRATFLGKATTDASVFQQLVDIVRQTVVVRGEAPMAPGDVITLKPPEGGQGEAETSQAGPSEDGPLQA</sequence>
<proteinExistence type="predicted"/>
<comment type="caution">
    <text evidence="2">The sequence shown here is derived from an EMBL/GenBank/DDBJ whole genome shotgun (WGS) entry which is preliminary data.</text>
</comment>
<dbReference type="InterPro" id="IPR022183">
    <property type="entry name" value="DUF3710"/>
</dbReference>
<dbReference type="OrthoDB" id="8480367at2"/>
<dbReference type="AlphaFoldDB" id="A0A2P8E2Q2"/>
<dbReference type="RefSeq" id="WP_106537460.1">
    <property type="nucleotide sequence ID" value="NZ_PYGE01000007.1"/>
</dbReference>
<feature type="region of interest" description="Disordered" evidence="1">
    <location>
        <begin position="1"/>
        <end position="55"/>
    </location>
</feature>
<evidence type="ECO:0000313" key="3">
    <source>
        <dbReference type="Proteomes" id="UP000243528"/>
    </source>
</evidence>
<dbReference type="EMBL" id="PYGE01000007">
    <property type="protein sequence ID" value="PSL03723.1"/>
    <property type="molecule type" value="Genomic_DNA"/>
</dbReference>
<protein>
    <submittedName>
        <fullName evidence="2">Uncharacterized protein DUF3710</fullName>
    </submittedName>
</protein>
<dbReference type="Pfam" id="PF12502">
    <property type="entry name" value="DUF3710"/>
    <property type="match status" value="1"/>
</dbReference>
<reference evidence="2 3" key="1">
    <citation type="submission" date="2018-03" db="EMBL/GenBank/DDBJ databases">
        <title>Genomic Encyclopedia of Archaeal and Bacterial Type Strains, Phase II (KMG-II): from individual species to whole genera.</title>
        <authorList>
            <person name="Goeker M."/>
        </authorList>
    </citation>
    <scope>NUCLEOTIDE SEQUENCE [LARGE SCALE GENOMIC DNA]</scope>
    <source>
        <strain evidence="2 3">DSM 45211</strain>
    </source>
</reference>
<gene>
    <name evidence="2" type="ORF">CLV30_107204</name>
</gene>
<keyword evidence="3" id="KW-1185">Reference proteome</keyword>
<evidence type="ECO:0000313" key="2">
    <source>
        <dbReference type="EMBL" id="PSL03723.1"/>
    </source>
</evidence>
<accession>A0A2P8E2Q2</accession>
<organism evidence="2 3">
    <name type="scientific">Haloactinopolyspora alba</name>
    <dbReference type="NCBI Taxonomy" id="648780"/>
    <lineage>
        <taxon>Bacteria</taxon>
        <taxon>Bacillati</taxon>
        <taxon>Actinomycetota</taxon>
        <taxon>Actinomycetes</taxon>
        <taxon>Jiangellales</taxon>
        <taxon>Jiangellaceae</taxon>
        <taxon>Haloactinopolyspora</taxon>
    </lineage>
</organism>
<feature type="region of interest" description="Disordered" evidence="1">
    <location>
        <begin position="207"/>
        <end position="239"/>
    </location>
</feature>
<name>A0A2P8E2Q2_9ACTN</name>